<proteinExistence type="predicted"/>
<dbReference type="STRING" id="1126212.K2QYT2"/>
<dbReference type="InParanoid" id="K2QYT2"/>
<dbReference type="AlphaFoldDB" id="K2QYT2"/>
<comment type="caution">
    <text evidence="2">The sequence shown here is derived from an EMBL/GenBank/DDBJ whole genome shotgun (WGS) entry which is preliminary data.</text>
</comment>
<dbReference type="SUPFAM" id="SSF54695">
    <property type="entry name" value="POZ domain"/>
    <property type="match status" value="1"/>
</dbReference>
<dbReference type="CDD" id="cd18186">
    <property type="entry name" value="BTB_POZ_ZBTB_KLHL-like"/>
    <property type="match status" value="1"/>
</dbReference>
<dbReference type="PROSITE" id="PS50097">
    <property type="entry name" value="BTB"/>
    <property type="match status" value="1"/>
</dbReference>
<dbReference type="Gene3D" id="3.30.710.10">
    <property type="entry name" value="Potassium Channel Kv1.1, Chain A"/>
    <property type="match status" value="1"/>
</dbReference>
<dbReference type="Proteomes" id="UP000007129">
    <property type="component" value="Unassembled WGS sequence"/>
</dbReference>
<evidence type="ECO:0000259" key="1">
    <source>
        <dbReference type="PROSITE" id="PS50097"/>
    </source>
</evidence>
<organism evidence="2 3">
    <name type="scientific">Macrophomina phaseolina (strain MS6)</name>
    <name type="common">Charcoal rot fungus</name>
    <dbReference type="NCBI Taxonomy" id="1126212"/>
    <lineage>
        <taxon>Eukaryota</taxon>
        <taxon>Fungi</taxon>
        <taxon>Dikarya</taxon>
        <taxon>Ascomycota</taxon>
        <taxon>Pezizomycotina</taxon>
        <taxon>Dothideomycetes</taxon>
        <taxon>Dothideomycetes incertae sedis</taxon>
        <taxon>Botryosphaeriales</taxon>
        <taxon>Botryosphaeriaceae</taxon>
        <taxon>Macrophomina</taxon>
    </lineage>
</organism>
<dbReference type="InterPro" id="IPR011333">
    <property type="entry name" value="SKP1/BTB/POZ_sf"/>
</dbReference>
<dbReference type="InterPro" id="IPR000210">
    <property type="entry name" value="BTB/POZ_dom"/>
</dbReference>
<sequence>MAPSPSRPSITNQIAPRYADNHTYSDLTLRFSETSLPAHRIVLASQSAWFAEQLEGDESPLKGVPHAVLDLGDADDPDLLSVLITYLYTHAYPSLISATDPSEPKAHTCLRHLRLYVMATDYRVPCVQAAAAARVKQYMEDLYGTAADLLTDFIPYIYGGGLGPKPLVEDEHGLRMFIAERAARDRLERVEACELDRFVREYPVFAVDYLTAFWGMSRAKVEKNRLRRFSSDYSMEVTVDDSGVVGLTKATLLGAESSVKTEERKPELPFKSCPQCMADLQEKRLA</sequence>
<reference evidence="2 3" key="1">
    <citation type="journal article" date="2012" name="BMC Genomics">
        <title>Tools to kill: Genome of one of the most destructive plant pathogenic fungi Macrophomina phaseolina.</title>
        <authorList>
            <person name="Islam M.S."/>
            <person name="Haque M.S."/>
            <person name="Islam M.M."/>
            <person name="Emdad E.M."/>
            <person name="Halim A."/>
            <person name="Hossen Q.M.M."/>
            <person name="Hossain M.Z."/>
            <person name="Ahmed B."/>
            <person name="Rahim S."/>
            <person name="Rahman M.S."/>
            <person name="Alam M.M."/>
            <person name="Hou S."/>
            <person name="Wan X."/>
            <person name="Saito J.A."/>
            <person name="Alam M."/>
        </authorList>
    </citation>
    <scope>NUCLEOTIDE SEQUENCE [LARGE SCALE GENOMIC DNA]</scope>
    <source>
        <strain evidence="2 3">MS6</strain>
    </source>
</reference>
<dbReference type="EMBL" id="AHHD01000329">
    <property type="protein sequence ID" value="EKG15106.1"/>
    <property type="molecule type" value="Genomic_DNA"/>
</dbReference>
<dbReference type="VEuPathDB" id="FungiDB:MPH_07703"/>
<protein>
    <submittedName>
        <fullName evidence="2">BTB/POZ-like protein</fullName>
    </submittedName>
</protein>
<dbReference type="HOGENOM" id="CLU_1023056_0_0_1"/>
<feature type="domain" description="BTB" evidence="1">
    <location>
        <begin position="25"/>
        <end position="89"/>
    </location>
</feature>
<name>K2QYT2_MACPH</name>
<dbReference type="Pfam" id="PF00651">
    <property type="entry name" value="BTB"/>
    <property type="match status" value="1"/>
</dbReference>
<evidence type="ECO:0000313" key="2">
    <source>
        <dbReference type="EMBL" id="EKG15106.1"/>
    </source>
</evidence>
<accession>K2QYT2</accession>
<dbReference type="OrthoDB" id="6359816at2759"/>
<gene>
    <name evidence="2" type="ORF">MPH_07703</name>
</gene>
<evidence type="ECO:0000313" key="3">
    <source>
        <dbReference type="Proteomes" id="UP000007129"/>
    </source>
</evidence>